<feature type="region of interest" description="Disordered" evidence="1">
    <location>
        <begin position="455"/>
        <end position="488"/>
    </location>
</feature>
<dbReference type="InterPro" id="IPR001584">
    <property type="entry name" value="Integrase_cat-core"/>
</dbReference>
<dbReference type="InterPro" id="IPR036397">
    <property type="entry name" value="RNaseH_sf"/>
</dbReference>
<dbReference type="AlphaFoldDB" id="A0A6L2LEQ9"/>
<dbReference type="Gene3D" id="3.10.10.10">
    <property type="entry name" value="HIV Type 1 Reverse Transcriptase, subunit A, domain 1"/>
    <property type="match status" value="1"/>
</dbReference>
<feature type="domain" description="Integrase catalytic" evidence="2">
    <location>
        <begin position="277"/>
        <end position="451"/>
    </location>
</feature>
<dbReference type="Pfam" id="PF17921">
    <property type="entry name" value="Integrase_H2C2"/>
    <property type="match status" value="1"/>
</dbReference>
<dbReference type="InterPro" id="IPR041588">
    <property type="entry name" value="Integrase_H2C2"/>
</dbReference>
<accession>A0A6L2LEQ9</accession>
<protein>
    <submittedName>
        <fullName evidence="3">Putative reverse transcriptase domain-containing protein</fullName>
    </submittedName>
</protein>
<dbReference type="InterPro" id="IPR043502">
    <property type="entry name" value="DNA/RNA_pol_sf"/>
</dbReference>
<organism evidence="3">
    <name type="scientific">Tanacetum cinerariifolium</name>
    <name type="common">Dalmatian daisy</name>
    <name type="synonym">Chrysanthemum cinerariifolium</name>
    <dbReference type="NCBI Taxonomy" id="118510"/>
    <lineage>
        <taxon>Eukaryota</taxon>
        <taxon>Viridiplantae</taxon>
        <taxon>Streptophyta</taxon>
        <taxon>Embryophyta</taxon>
        <taxon>Tracheophyta</taxon>
        <taxon>Spermatophyta</taxon>
        <taxon>Magnoliopsida</taxon>
        <taxon>eudicotyledons</taxon>
        <taxon>Gunneridae</taxon>
        <taxon>Pentapetalae</taxon>
        <taxon>asterids</taxon>
        <taxon>campanulids</taxon>
        <taxon>Asterales</taxon>
        <taxon>Asteraceae</taxon>
        <taxon>Asteroideae</taxon>
        <taxon>Anthemideae</taxon>
        <taxon>Anthemidinae</taxon>
        <taxon>Tanacetum</taxon>
    </lineage>
</organism>
<dbReference type="GO" id="GO:0003676">
    <property type="term" value="F:nucleic acid binding"/>
    <property type="evidence" value="ECO:0007669"/>
    <property type="project" value="InterPro"/>
</dbReference>
<dbReference type="InterPro" id="IPR012337">
    <property type="entry name" value="RNaseH-like_sf"/>
</dbReference>
<evidence type="ECO:0000259" key="2">
    <source>
        <dbReference type="PROSITE" id="PS50994"/>
    </source>
</evidence>
<feature type="region of interest" description="Disordered" evidence="1">
    <location>
        <begin position="510"/>
        <end position="530"/>
    </location>
</feature>
<dbReference type="InterPro" id="IPR043128">
    <property type="entry name" value="Rev_trsase/Diguanyl_cyclase"/>
</dbReference>
<proteinExistence type="predicted"/>
<feature type="compositionally biased region" description="Polar residues" evidence="1">
    <location>
        <begin position="465"/>
        <end position="474"/>
    </location>
</feature>
<dbReference type="EMBL" id="BKCJ010004111">
    <property type="protein sequence ID" value="GEU59092.1"/>
    <property type="molecule type" value="Genomic_DNA"/>
</dbReference>
<dbReference type="SUPFAM" id="SSF56672">
    <property type="entry name" value="DNA/RNA polymerases"/>
    <property type="match status" value="1"/>
</dbReference>
<dbReference type="Gene3D" id="3.30.420.10">
    <property type="entry name" value="Ribonuclease H-like superfamily/Ribonuclease H"/>
    <property type="match status" value="1"/>
</dbReference>
<dbReference type="Pfam" id="PF03732">
    <property type="entry name" value="Retrotrans_gag"/>
    <property type="match status" value="1"/>
</dbReference>
<dbReference type="PANTHER" id="PTHR37984">
    <property type="entry name" value="PROTEIN CBG26694"/>
    <property type="match status" value="1"/>
</dbReference>
<dbReference type="GO" id="GO:0003964">
    <property type="term" value="F:RNA-directed DNA polymerase activity"/>
    <property type="evidence" value="ECO:0007669"/>
    <property type="project" value="UniProtKB-KW"/>
</dbReference>
<sequence length="908" mass="103429">MKELSDQLQELSDKCFIRPSSSPWGAPVLFVKKKDGSFRMCIDYRELNKLTVKNRYPLLRIDDLFDQLQGPSIYSKINVRVQFLGHAIDSRGIHVDPAKIEPVKDWASPKTPTEIRQFLGAEEFVAYYDASHKGIGVVLMQREKKELHIRQRRWLELLSDYDCEIRYHPGKANVVADTLSRKERIKPLRVRALVMTIGLDLPKQILRAQTEAKKPENLKKEDVGGMLIENLKDPEKFRKEKLEPRNDGTLCLNKKSWLPCYGDLRALIMHEAHKSKYSVHPSSNKMYQDLKQLYWWPNMKADIATYLPRTSSGYDTIWVIVDHLTKSVHFLSMREDDSMDKLTKLYLKEVVTRHGIPISIIFDRDPRFASNFWRAFQKALGSRLDLSTAYHPQTDGQSERTIQTLEDMSRACVIDFGNGWERHLPLVEFSYNNSYHASIKAAPFEALYGRKCRSPKMAPKKAVPKQTTRLNPGATSNPNQAPSTTTTTVTNAQLQAMIDQGVNDALAARNANRTGDDSHTSGTGVRRTERDGDGFLHKQLLGGESVKFATCTLLAGALTWWKSHIRIVGNDAAYVMTWIELKKKMADKYCLRNEMKKIETEFWNLEVQGIDVMRYNQCFQELALVCVRTCLEESDRVERYIGGLPDSIHGSVAASKPKTMQEATEMATGLIDNKIRTYAESSMDGLDAMLENGPWFIRNHPLILKKWHPNENLLKEDGMSIYARVMIELRADVELKDNIVVVMPDITKEGHYTCNVHVEYEWKPSRCSSCKVFGHIHEECLKNTSAGSNSNPFDVLSSVDNDVEFGTNRGTTNLVNNGATLSGSSFMNIDNDREFASNISIGKKIDKIERQIYEGKLRLLDNDRNPLVLMSIVESDSEVEVVFDETANLRLSTSGKDRSDKVRGRKKK</sequence>
<keyword evidence="3" id="KW-0695">RNA-directed DNA polymerase</keyword>
<dbReference type="SUPFAM" id="SSF53098">
    <property type="entry name" value="Ribonuclease H-like"/>
    <property type="match status" value="1"/>
</dbReference>
<feature type="compositionally biased region" description="Low complexity" evidence="1">
    <location>
        <begin position="475"/>
        <end position="488"/>
    </location>
</feature>
<dbReference type="PANTHER" id="PTHR37984:SF5">
    <property type="entry name" value="PROTEIN NYNRIN-LIKE"/>
    <property type="match status" value="1"/>
</dbReference>
<dbReference type="CDD" id="cd01647">
    <property type="entry name" value="RT_LTR"/>
    <property type="match status" value="1"/>
</dbReference>
<keyword evidence="3" id="KW-0548">Nucleotidyltransferase</keyword>
<evidence type="ECO:0000313" key="3">
    <source>
        <dbReference type="EMBL" id="GEU59092.1"/>
    </source>
</evidence>
<name>A0A6L2LEQ9_TANCI</name>
<dbReference type="PROSITE" id="PS50994">
    <property type="entry name" value="INTEGRASE"/>
    <property type="match status" value="1"/>
</dbReference>
<dbReference type="InterPro" id="IPR005162">
    <property type="entry name" value="Retrotrans_gag_dom"/>
</dbReference>
<comment type="caution">
    <text evidence="3">The sequence shown here is derived from an EMBL/GenBank/DDBJ whole genome shotgun (WGS) entry which is preliminary data.</text>
</comment>
<reference evidence="3" key="1">
    <citation type="journal article" date="2019" name="Sci. Rep.">
        <title>Draft genome of Tanacetum cinerariifolium, the natural source of mosquito coil.</title>
        <authorList>
            <person name="Yamashiro T."/>
            <person name="Shiraishi A."/>
            <person name="Satake H."/>
            <person name="Nakayama K."/>
        </authorList>
    </citation>
    <scope>NUCLEOTIDE SEQUENCE</scope>
</reference>
<gene>
    <name evidence="3" type="ORF">Tci_031070</name>
</gene>
<dbReference type="Gene3D" id="3.30.70.270">
    <property type="match status" value="1"/>
</dbReference>
<dbReference type="InterPro" id="IPR050951">
    <property type="entry name" value="Retrovirus_Pol_polyprotein"/>
</dbReference>
<keyword evidence="3" id="KW-0808">Transferase</keyword>
<evidence type="ECO:0000256" key="1">
    <source>
        <dbReference type="SAM" id="MobiDB-lite"/>
    </source>
</evidence>
<dbReference type="GO" id="GO:0015074">
    <property type="term" value="P:DNA integration"/>
    <property type="evidence" value="ECO:0007669"/>
    <property type="project" value="InterPro"/>
</dbReference>